<dbReference type="Proteomes" id="UP000636888">
    <property type="component" value="Unassembled WGS sequence"/>
</dbReference>
<keyword evidence="5" id="KW-1185">Reference proteome</keyword>
<comment type="caution">
    <text evidence="4">The sequence shown here is derived from an EMBL/GenBank/DDBJ whole genome shotgun (WGS) entry which is preliminary data.</text>
</comment>
<reference evidence="4" key="1">
    <citation type="submission" date="2020-12" db="EMBL/GenBank/DDBJ databases">
        <title>Geomonas sp. Red875, isolated from river sediment.</title>
        <authorList>
            <person name="Xu Z."/>
            <person name="Zhang Z."/>
            <person name="Masuda Y."/>
            <person name="Itoh H."/>
            <person name="Senoo K."/>
        </authorList>
    </citation>
    <scope>NUCLEOTIDE SEQUENCE</scope>
    <source>
        <strain evidence="4">Red875</strain>
    </source>
</reference>
<evidence type="ECO:0000313" key="5">
    <source>
        <dbReference type="Proteomes" id="UP000636888"/>
    </source>
</evidence>
<feature type="signal peptide" evidence="2">
    <location>
        <begin position="1"/>
        <end position="23"/>
    </location>
</feature>
<evidence type="ECO:0000256" key="2">
    <source>
        <dbReference type="SAM" id="SignalP"/>
    </source>
</evidence>
<dbReference type="Gene3D" id="3.40.190.10">
    <property type="entry name" value="Periplasmic binding protein-like II"/>
    <property type="match status" value="2"/>
</dbReference>
<dbReference type="PANTHER" id="PTHR30024">
    <property type="entry name" value="ALIPHATIC SULFONATES-BINDING PROTEIN-RELATED"/>
    <property type="match status" value="1"/>
</dbReference>
<feature type="compositionally biased region" description="Basic residues" evidence="1">
    <location>
        <begin position="322"/>
        <end position="332"/>
    </location>
</feature>
<evidence type="ECO:0000259" key="3">
    <source>
        <dbReference type="Pfam" id="PF09084"/>
    </source>
</evidence>
<dbReference type="AlphaFoldDB" id="A0A8J7LY96"/>
<feature type="domain" description="SsuA/THI5-like" evidence="3">
    <location>
        <begin position="43"/>
        <end position="258"/>
    </location>
</feature>
<proteinExistence type="predicted"/>
<feature type="region of interest" description="Disordered" evidence="1">
    <location>
        <begin position="318"/>
        <end position="338"/>
    </location>
</feature>
<name>A0A8J7LY96_9BACT</name>
<dbReference type="Pfam" id="PF09084">
    <property type="entry name" value="NMT1"/>
    <property type="match status" value="1"/>
</dbReference>
<dbReference type="SUPFAM" id="SSF53850">
    <property type="entry name" value="Periplasmic binding protein-like II"/>
    <property type="match status" value="1"/>
</dbReference>
<keyword evidence="2" id="KW-0732">Signal</keyword>
<protein>
    <submittedName>
        <fullName evidence="4">ABC transporter substrate-binding protein</fullName>
    </submittedName>
</protein>
<dbReference type="RefSeq" id="WP_199383190.1">
    <property type="nucleotide sequence ID" value="NZ_JAEMHM010000004.1"/>
</dbReference>
<gene>
    <name evidence="4" type="ORF">JFN93_06530</name>
</gene>
<sequence length="338" mass="37065">MKRRFITLAVAVMATLWGGVVSAQDRKLDVVKLPDPFIPNSVSSYYVADELGFFRDEGIKAEFVGVVPTPQLVAAVMAGKVDVGGAHANRTIAGISAGAKVRAVVAQSETTRERPHMVFVTLANSPIKAPKDLLGKRLAIMAFGGCNEYTPYEYLRKHGVANPKGKLNIVTTPPGKEIDALRRGAADFAGVHIDPKDVQRLGGLRILFTDYDVWGTIGGATPLYFSDKFIKEKPDVVRRFVRVMARTNNWINANPGKAEQIHAKRAKVDPSIVNANHFAPDGVIKEESVQLWIDILDHYHDIRPGIKTAEVYTNAFNAPPGPKKKAPLKARRKEVARL</sequence>
<dbReference type="InterPro" id="IPR015168">
    <property type="entry name" value="SsuA/THI5"/>
</dbReference>
<evidence type="ECO:0000313" key="4">
    <source>
        <dbReference type="EMBL" id="MBJ6724357.1"/>
    </source>
</evidence>
<accession>A0A8J7LY96</accession>
<organism evidence="4 5">
    <name type="scientific">Geomesophilobacter sediminis</name>
    <dbReference type="NCBI Taxonomy" id="2798584"/>
    <lineage>
        <taxon>Bacteria</taxon>
        <taxon>Pseudomonadati</taxon>
        <taxon>Thermodesulfobacteriota</taxon>
        <taxon>Desulfuromonadia</taxon>
        <taxon>Geobacterales</taxon>
        <taxon>Geobacteraceae</taxon>
        <taxon>Geomesophilobacter</taxon>
    </lineage>
</organism>
<feature type="chain" id="PRO_5035291920" evidence="2">
    <location>
        <begin position="24"/>
        <end position="338"/>
    </location>
</feature>
<dbReference type="PANTHER" id="PTHR30024:SF42">
    <property type="entry name" value="ALIPHATIC SULFONATES-BINDING PROTEIN-RELATED"/>
    <property type="match status" value="1"/>
</dbReference>
<dbReference type="EMBL" id="JAEMHM010000004">
    <property type="protein sequence ID" value="MBJ6724357.1"/>
    <property type="molecule type" value="Genomic_DNA"/>
</dbReference>
<evidence type="ECO:0000256" key="1">
    <source>
        <dbReference type="SAM" id="MobiDB-lite"/>
    </source>
</evidence>